<dbReference type="InterPro" id="IPR036388">
    <property type="entry name" value="WH-like_DNA-bd_sf"/>
</dbReference>
<dbReference type="PANTHER" id="PTHR30363">
    <property type="entry name" value="HTH-TYPE TRANSCRIPTIONAL REGULATOR SRLR-RELATED"/>
    <property type="match status" value="1"/>
</dbReference>
<keyword evidence="1" id="KW-0805">Transcription regulation</keyword>
<dbReference type="GO" id="GO:0003677">
    <property type="term" value="F:DNA binding"/>
    <property type="evidence" value="ECO:0007669"/>
    <property type="project" value="UniProtKB-KW"/>
</dbReference>
<accession>A0A644XQY6</accession>
<dbReference type="InterPro" id="IPR014036">
    <property type="entry name" value="DeoR-like_C"/>
</dbReference>
<evidence type="ECO:0000313" key="5">
    <source>
        <dbReference type="EMBL" id="MPM18188.1"/>
    </source>
</evidence>
<dbReference type="SUPFAM" id="SSF46785">
    <property type="entry name" value="Winged helix' DNA-binding domain"/>
    <property type="match status" value="1"/>
</dbReference>
<keyword evidence="2" id="KW-0238">DNA-binding</keyword>
<reference evidence="5" key="1">
    <citation type="submission" date="2019-08" db="EMBL/GenBank/DDBJ databases">
        <authorList>
            <person name="Kucharzyk K."/>
            <person name="Murdoch R.W."/>
            <person name="Higgins S."/>
            <person name="Loffler F."/>
        </authorList>
    </citation>
    <scope>NUCLEOTIDE SEQUENCE</scope>
</reference>
<name>A0A644XQY6_9ZZZZ</name>
<dbReference type="Pfam" id="PF00455">
    <property type="entry name" value="DeoRC"/>
    <property type="match status" value="1"/>
</dbReference>
<dbReference type="GO" id="GO:0003700">
    <property type="term" value="F:DNA-binding transcription factor activity"/>
    <property type="evidence" value="ECO:0007669"/>
    <property type="project" value="InterPro"/>
</dbReference>
<organism evidence="5">
    <name type="scientific">bioreactor metagenome</name>
    <dbReference type="NCBI Taxonomy" id="1076179"/>
    <lineage>
        <taxon>unclassified sequences</taxon>
        <taxon>metagenomes</taxon>
        <taxon>ecological metagenomes</taxon>
    </lineage>
</organism>
<dbReference type="SMART" id="SM00420">
    <property type="entry name" value="HTH_DEOR"/>
    <property type="match status" value="1"/>
</dbReference>
<dbReference type="EMBL" id="VSSQ01002935">
    <property type="protein sequence ID" value="MPM18188.1"/>
    <property type="molecule type" value="Genomic_DNA"/>
</dbReference>
<dbReference type="SUPFAM" id="SSF100950">
    <property type="entry name" value="NagB/RpiA/CoA transferase-like"/>
    <property type="match status" value="1"/>
</dbReference>
<keyword evidence="3" id="KW-0804">Transcription</keyword>
<dbReference type="InterPro" id="IPR018356">
    <property type="entry name" value="Tscrpt_reg_HTH_DeoR_CS"/>
</dbReference>
<dbReference type="SMART" id="SM01134">
    <property type="entry name" value="DeoRC"/>
    <property type="match status" value="1"/>
</dbReference>
<proteinExistence type="predicted"/>
<dbReference type="Pfam" id="PF08220">
    <property type="entry name" value="HTH_DeoR"/>
    <property type="match status" value="1"/>
</dbReference>
<evidence type="ECO:0000256" key="3">
    <source>
        <dbReference type="ARBA" id="ARBA00023163"/>
    </source>
</evidence>
<evidence type="ECO:0000256" key="2">
    <source>
        <dbReference type="ARBA" id="ARBA00023125"/>
    </source>
</evidence>
<dbReference type="InterPro" id="IPR037171">
    <property type="entry name" value="NagB/RpiA_transferase-like"/>
</dbReference>
<dbReference type="InterPro" id="IPR036390">
    <property type="entry name" value="WH_DNA-bd_sf"/>
</dbReference>
<dbReference type="PANTHER" id="PTHR30363:SF60">
    <property type="entry name" value="HTH-TYPE TRANSCRIPTIONAL REGULATOR IOLR"/>
    <property type="match status" value="1"/>
</dbReference>
<feature type="domain" description="HTH deoR-type" evidence="4">
    <location>
        <begin position="2"/>
        <end position="57"/>
    </location>
</feature>
<dbReference type="InterPro" id="IPR001034">
    <property type="entry name" value="DeoR_HTH"/>
</dbReference>
<dbReference type="InterPro" id="IPR050313">
    <property type="entry name" value="Carb_Metab_HTH_regulators"/>
</dbReference>
<dbReference type="PROSITE" id="PS51000">
    <property type="entry name" value="HTH_DEOR_2"/>
    <property type="match status" value="1"/>
</dbReference>
<sequence length="270" mass="29694">MKIDRLNEMEAYIEKSGAISLQELCRCFHVSMSTVRRDVSELIRRKRIQKIYGGVIHGTKAAADAAEIWAPQPLRAGSQTGFLAASLVREGMSVFLDSGALELIPYLAEKRHITVITNSLMVLKQAALYHTLNFIALGGIYNCGTASFSGQAALDELAKMSIDLVFLSADGVTLERGLTSSNYTEIDVKKNVAKWNRDLVLLADGSVFGKNALITFCEIARLRAIVCDRPLPSEFLRANALHKITILSPVTEFETALEEPALERAYATSR</sequence>
<dbReference type="PROSITE" id="PS00894">
    <property type="entry name" value="HTH_DEOR_1"/>
    <property type="match status" value="1"/>
</dbReference>
<comment type="caution">
    <text evidence="5">The sequence shown here is derived from an EMBL/GenBank/DDBJ whole genome shotgun (WGS) entry which is preliminary data.</text>
</comment>
<evidence type="ECO:0000259" key="4">
    <source>
        <dbReference type="PROSITE" id="PS51000"/>
    </source>
</evidence>
<evidence type="ECO:0000256" key="1">
    <source>
        <dbReference type="ARBA" id="ARBA00023015"/>
    </source>
</evidence>
<gene>
    <name evidence="5" type="primary">srlR_7</name>
    <name evidence="5" type="ORF">SDC9_64594</name>
</gene>
<protein>
    <submittedName>
        <fullName evidence="5">Glucitol operon repressor</fullName>
    </submittedName>
</protein>
<dbReference type="Gene3D" id="1.10.10.10">
    <property type="entry name" value="Winged helix-like DNA-binding domain superfamily/Winged helix DNA-binding domain"/>
    <property type="match status" value="1"/>
</dbReference>
<dbReference type="AlphaFoldDB" id="A0A644XQY6"/>